<dbReference type="GO" id="GO:0003993">
    <property type="term" value="F:acid phosphatase activity"/>
    <property type="evidence" value="ECO:0007669"/>
    <property type="project" value="TreeGrafter"/>
</dbReference>
<organism evidence="2 3">
    <name type="scientific">Hortaea werneckii</name>
    <name type="common">Black yeast</name>
    <name type="synonym">Cladosporium werneckii</name>
    <dbReference type="NCBI Taxonomy" id="91943"/>
    <lineage>
        <taxon>Eukaryota</taxon>
        <taxon>Fungi</taxon>
        <taxon>Dikarya</taxon>
        <taxon>Ascomycota</taxon>
        <taxon>Pezizomycotina</taxon>
        <taxon>Dothideomycetes</taxon>
        <taxon>Dothideomycetidae</taxon>
        <taxon>Mycosphaerellales</taxon>
        <taxon>Teratosphaeriaceae</taxon>
        <taxon>Hortaea</taxon>
    </lineage>
</organism>
<dbReference type="PANTHER" id="PTHR20963">
    <property type="entry name" value="MULTIPLE INOSITOL POLYPHOSPHATE PHOSPHATASE-RELATED"/>
    <property type="match status" value="1"/>
</dbReference>
<dbReference type="CDD" id="cd07061">
    <property type="entry name" value="HP_HAP_like"/>
    <property type="match status" value="1"/>
</dbReference>
<evidence type="ECO:0000313" key="3">
    <source>
        <dbReference type="Proteomes" id="UP000271337"/>
    </source>
</evidence>
<dbReference type="AlphaFoldDB" id="A0A3M6ZQT6"/>
<keyword evidence="1" id="KW-0378">Hydrolase</keyword>
<dbReference type="GO" id="GO:0009277">
    <property type="term" value="C:fungal-type cell wall"/>
    <property type="evidence" value="ECO:0007669"/>
    <property type="project" value="TreeGrafter"/>
</dbReference>
<protein>
    <recommendedName>
        <fullName evidence="4">3-phytase</fullName>
    </recommendedName>
</protein>
<dbReference type="Pfam" id="PF00328">
    <property type="entry name" value="His_Phos_2"/>
    <property type="match status" value="1"/>
</dbReference>
<sequence length="546" mass="61389">MTFSGDLSFVNDWNFFMRNPAQRFENLVATGAYAGTLEAFATGVKLKSRYEHLLDDALARKQTTFWASGSKRVIETAKYFGAGFFGVDWQDFADLQVIPETRKRRTSTLTPGKTCRKYGDNADGNGHDYGARMLYEWRGHYLPPIVARLQRENPGISFTEAHVYSMQELCGFETIALGSSPWCDVFTKEELESFGEQLGMYFDHSYDPELTFLHVEYARDLLHYYKAGPGNPYSGAMGMLWLNATANLLKEGPEKAGSLFLSFVHDGDITPMLSALELFPQSIDLPTTHVLRDRMWKTSDVIPMGGRIIFERLACAAPQYCWDNAEFGYPNHKYCTPPAEEYHVRINVNDGIVGLPGCEDGPGRSCPLEIFMGRTSAAITQEAHNRELHFRHSFFSGGCHRSPIVATLVTEHRLAQPFRCVPYRIVFQQNSVIAMGQSIGTVQAKAVTGVLAQLRDVHGTLKTNDSLPEGILTIWTDKGRESAELIVSETLTVWWQTKGKVGECGLWWRCLGGRQMRQRVFRMRPGKETSLNLIKIVSAKLKGRSA</sequence>
<dbReference type="InterPro" id="IPR000560">
    <property type="entry name" value="His_Pase_clade-2"/>
</dbReference>
<proteinExistence type="predicted"/>
<gene>
    <name evidence="2" type="ORF">D0867_06022</name>
</gene>
<dbReference type="SUPFAM" id="SSF53254">
    <property type="entry name" value="Phosphoglycerate mutase-like"/>
    <property type="match status" value="1"/>
</dbReference>
<evidence type="ECO:0000313" key="2">
    <source>
        <dbReference type="EMBL" id="RMY17440.1"/>
    </source>
</evidence>
<comment type="caution">
    <text evidence="2">The sequence shown here is derived from an EMBL/GenBank/DDBJ whole genome shotgun (WGS) entry which is preliminary data.</text>
</comment>
<evidence type="ECO:0000256" key="1">
    <source>
        <dbReference type="ARBA" id="ARBA00022801"/>
    </source>
</evidence>
<dbReference type="OrthoDB" id="6509975at2759"/>
<reference evidence="2 3" key="1">
    <citation type="journal article" date="2018" name="BMC Genomics">
        <title>Genomic evidence for intraspecific hybridization in a clonal and extremely halotolerant yeast.</title>
        <authorList>
            <person name="Gostincar C."/>
            <person name="Stajich J.E."/>
            <person name="Zupancic J."/>
            <person name="Zalar P."/>
            <person name="Gunde-Cimerman N."/>
        </authorList>
    </citation>
    <scope>NUCLEOTIDE SEQUENCE [LARGE SCALE GENOMIC DNA]</scope>
    <source>
        <strain evidence="2 3">EXF-6669</strain>
    </source>
</reference>
<dbReference type="PANTHER" id="PTHR20963:SF18">
    <property type="entry name" value="ACID PHOSPHATASE PHO11-RELATED"/>
    <property type="match status" value="1"/>
</dbReference>
<dbReference type="EMBL" id="QWIL01000567">
    <property type="protein sequence ID" value="RMY17440.1"/>
    <property type="molecule type" value="Genomic_DNA"/>
</dbReference>
<dbReference type="InterPro" id="IPR029033">
    <property type="entry name" value="His_PPase_superfam"/>
</dbReference>
<name>A0A3M6ZQT6_HORWE</name>
<dbReference type="Gene3D" id="3.40.50.1240">
    <property type="entry name" value="Phosphoglycerate mutase-like"/>
    <property type="match status" value="1"/>
</dbReference>
<dbReference type="Proteomes" id="UP000271337">
    <property type="component" value="Unassembled WGS sequence"/>
</dbReference>
<accession>A0A3M6ZQT6</accession>
<evidence type="ECO:0008006" key="4">
    <source>
        <dbReference type="Google" id="ProtNLM"/>
    </source>
</evidence>